<feature type="compositionally biased region" description="Polar residues" evidence="3">
    <location>
        <begin position="311"/>
        <end position="327"/>
    </location>
</feature>
<dbReference type="Gene3D" id="1.20.870.10">
    <property type="entry name" value="Son of sevenless (SoS) protein Chain: S domain 1"/>
    <property type="match status" value="1"/>
</dbReference>
<evidence type="ECO:0000256" key="3">
    <source>
        <dbReference type="SAM" id="MobiDB-lite"/>
    </source>
</evidence>
<dbReference type="AlphaFoldDB" id="A0AB34L7H0"/>
<dbReference type="PROSITE" id="PS50009">
    <property type="entry name" value="RASGEF_CAT"/>
    <property type="match status" value="1"/>
</dbReference>
<gene>
    <name evidence="6" type="ORF">WHR41_00119</name>
</gene>
<dbReference type="InterPro" id="IPR001895">
    <property type="entry name" value="RASGEF_cat_dom"/>
</dbReference>
<dbReference type="Gene3D" id="1.10.840.10">
    <property type="entry name" value="Ras guanine-nucleotide exchange factors catalytic domain"/>
    <property type="match status" value="1"/>
</dbReference>
<feature type="compositionally biased region" description="Polar residues" evidence="3">
    <location>
        <begin position="33"/>
        <end position="46"/>
    </location>
</feature>
<dbReference type="GO" id="GO:0005886">
    <property type="term" value="C:plasma membrane"/>
    <property type="evidence" value="ECO:0007669"/>
    <property type="project" value="TreeGrafter"/>
</dbReference>
<comment type="caution">
    <text evidence="6">The sequence shown here is derived from an EMBL/GenBank/DDBJ whole genome shotgun (WGS) entry which is preliminary data.</text>
</comment>
<dbReference type="InterPro" id="IPR027417">
    <property type="entry name" value="P-loop_NTPase"/>
</dbReference>
<dbReference type="GO" id="GO:0005085">
    <property type="term" value="F:guanyl-nucleotide exchange factor activity"/>
    <property type="evidence" value="ECO:0007669"/>
    <property type="project" value="UniProtKB-KW"/>
</dbReference>
<reference evidence="6 7" key="1">
    <citation type="journal article" date="2020" name="Microbiol. Resour. Announc.">
        <title>Draft Genome Sequence of a Cladosporium Species Isolated from the Mesophotic Ascidian Didemnum maculosum.</title>
        <authorList>
            <person name="Gioti A."/>
            <person name="Siaperas R."/>
            <person name="Nikolaivits E."/>
            <person name="Le Goff G."/>
            <person name="Ouazzani J."/>
            <person name="Kotoulas G."/>
            <person name="Topakas E."/>
        </authorList>
    </citation>
    <scope>NUCLEOTIDE SEQUENCE [LARGE SCALE GENOMIC DNA]</scope>
    <source>
        <strain evidence="6 7">TM138-S3</strain>
    </source>
</reference>
<dbReference type="PROSITE" id="PS50212">
    <property type="entry name" value="RASGEF_NTER"/>
    <property type="match status" value="1"/>
</dbReference>
<sequence>MPAPTSGYDSRRGSRSGGETGLRKSDRSEKAKSSQTYAQYSGSAAQSGEGGPAGVVRAGTAPRRPQLGTRTSSAPLVERGRGSGYAAGLQRLPQGHEPGAQAGTGAAEAFQDEDEVAGVVGAMKQYEPFKSPQIEEPIPEMNIAVIGGDGVGKSTFLQKALDLPYPAPSKAADRKIPYDGTLYRIRLLEISIDDVDIDDDDTVSWPDSVADKMMPQIDGVLTLYDVSDRASLDDVPETLAAIHKADLPSVLISCKCDTPPAERQLDPIGIETRAKQAVKTLRSVQTSVTNPGTFKMGLATLVKAVVNGQTDEPTITNRQRAQSNAVRSVSPRPTGLVGHARASSEYTASLHKDRGHSRHDSSHLAHGSSDHLKVPESEQMSNSFLLEESGGESIPGSQRSSTEVEAAATTLMGAPSTSELSENGATFEELVDRLCAQPTSKADGKFVVIFLALYRKFAAPGRLLEAIVERFDAMERNGTPLMIKMVAQLRILSVMEQWITHYPGDFAYQKTRRRVRTFIAKISAVSIFHVAAKEMSSGLEMVQEDDDTEWGYSDKNRNTITSSTYQWKMSSTASMLIDDDSFIFPDNMSVVTANDDASLAPSLGGETIRSTSSTASSQLMFNFESAQRQAATLYPRDRILLSKLEWRMFMSIDDALVARELTRMDWVMFSSIRPRDLVRHVSLKPTEKPNCKNLVNVSRMIEHFNHLAAWVANFILLRDKPKHRALMLEKMMRIARKLRELNNYNALGAFLAGIRGTAVHRLQATRELLPPPVGKDWMKLEILMAHTRSFAAYRLAWENSSAERIPYIPLHRRDLVTAEEGNPTFIGDEQAGRINWKKFEIMGEVIVGLQKAQGLPYRGLGNGRMGEQARELVLDVKLVKDEDELYERSTQLEAPANQGATAGTKFREFFKR</sequence>
<feature type="region of interest" description="Disordered" evidence="3">
    <location>
        <begin position="311"/>
        <end position="376"/>
    </location>
</feature>
<evidence type="ECO:0000259" key="4">
    <source>
        <dbReference type="PROSITE" id="PS50009"/>
    </source>
</evidence>
<dbReference type="Pfam" id="PF00617">
    <property type="entry name" value="RasGEF"/>
    <property type="match status" value="1"/>
</dbReference>
<feature type="compositionally biased region" description="Basic and acidic residues" evidence="3">
    <location>
        <begin position="21"/>
        <end position="32"/>
    </location>
</feature>
<name>A0AB34L7H0_9PEZI</name>
<evidence type="ECO:0000313" key="6">
    <source>
        <dbReference type="EMBL" id="KAL1590920.1"/>
    </source>
</evidence>
<dbReference type="InterPro" id="IPR000651">
    <property type="entry name" value="Ras-like_Gua-exchang_fac_N"/>
</dbReference>
<dbReference type="InterPro" id="IPR008937">
    <property type="entry name" value="Ras-like_GEF"/>
</dbReference>
<dbReference type="Gene3D" id="3.40.50.300">
    <property type="entry name" value="P-loop containing nucleotide triphosphate hydrolases"/>
    <property type="match status" value="1"/>
</dbReference>
<dbReference type="InterPro" id="IPR023578">
    <property type="entry name" value="Ras_GEF_dom_sf"/>
</dbReference>
<feature type="domain" description="N-terminal Ras-GEF" evidence="5">
    <location>
        <begin position="418"/>
        <end position="543"/>
    </location>
</feature>
<evidence type="ECO:0000256" key="2">
    <source>
        <dbReference type="PROSITE-ProRule" id="PRU00168"/>
    </source>
</evidence>
<feature type="region of interest" description="Disordered" evidence="3">
    <location>
        <begin position="1"/>
        <end position="81"/>
    </location>
</feature>
<dbReference type="SUPFAM" id="SSF52540">
    <property type="entry name" value="P-loop containing nucleoside triphosphate hydrolases"/>
    <property type="match status" value="1"/>
</dbReference>
<keyword evidence="7" id="KW-1185">Reference proteome</keyword>
<dbReference type="InterPro" id="IPR036964">
    <property type="entry name" value="RASGEF_cat_dom_sf"/>
</dbReference>
<evidence type="ECO:0000313" key="7">
    <source>
        <dbReference type="Proteomes" id="UP000803884"/>
    </source>
</evidence>
<organism evidence="6 7">
    <name type="scientific">Cladosporium halotolerans</name>
    <dbReference type="NCBI Taxonomy" id="1052096"/>
    <lineage>
        <taxon>Eukaryota</taxon>
        <taxon>Fungi</taxon>
        <taxon>Dikarya</taxon>
        <taxon>Ascomycota</taxon>
        <taxon>Pezizomycotina</taxon>
        <taxon>Dothideomycetes</taxon>
        <taxon>Dothideomycetidae</taxon>
        <taxon>Cladosporiales</taxon>
        <taxon>Cladosporiaceae</taxon>
        <taxon>Cladosporium</taxon>
    </lineage>
</organism>
<evidence type="ECO:0000259" key="5">
    <source>
        <dbReference type="PROSITE" id="PS50212"/>
    </source>
</evidence>
<dbReference type="Pfam" id="PF00618">
    <property type="entry name" value="RasGEF_N"/>
    <property type="match status" value="1"/>
</dbReference>
<dbReference type="CDD" id="cd00882">
    <property type="entry name" value="Ras_like_GTPase"/>
    <property type="match status" value="1"/>
</dbReference>
<dbReference type="CDD" id="cd06224">
    <property type="entry name" value="REM"/>
    <property type="match status" value="1"/>
</dbReference>
<dbReference type="PANTHER" id="PTHR23113:SF348">
    <property type="entry name" value="GUANYL-NUCLEOTIDE EXCHANGE FACTOR RASGEF, PUTATIVE (AFU_ORTHOLOGUE AFUA_1G04700)-RELATED"/>
    <property type="match status" value="1"/>
</dbReference>
<dbReference type="SMART" id="SM00147">
    <property type="entry name" value="RasGEF"/>
    <property type="match status" value="1"/>
</dbReference>
<evidence type="ECO:0000256" key="1">
    <source>
        <dbReference type="ARBA" id="ARBA00022658"/>
    </source>
</evidence>
<dbReference type="RefSeq" id="XP_069234025.1">
    <property type="nucleotide sequence ID" value="XM_069368725.1"/>
</dbReference>
<feature type="region of interest" description="Disordered" evidence="3">
    <location>
        <begin position="387"/>
        <end position="406"/>
    </location>
</feature>
<accession>A0AB34L7H0</accession>
<dbReference type="Proteomes" id="UP000803884">
    <property type="component" value="Unassembled WGS sequence"/>
</dbReference>
<dbReference type="EMBL" id="JAAQHG020000001">
    <property type="protein sequence ID" value="KAL1590920.1"/>
    <property type="molecule type" value="Genomic_DNA"/>
</dbReference>
<feature type="compositionally biased region" description="Basic and acidic residues" evidence="3">
    <location>
        <begin position="358"/>
        <end position="376"/>
    </location>
</feature>
<keyword evidence="1 2" id="KW-0344">Guanine-nucleotide releasing factor</keyword>
<feature type="domain" description="Ras-GEF" evidence="4">
    <location>
        <begin position="653"/>
        <end position="895"/>
    </location>
</feature>
<dbReference type="GeneID" id="96001563"/>
<dbReference type="PANTHER" id="PTHR23113">
    <property type="entry name" value="GUANINE NUCLEOTIDE EXCHANGE FACTOR"/>
    <property type="match status" value="1"/>
</dbReference>
<protein>
    <submittedName>
        <fullName evidence="6">Uncharacterized protein</fullName>
    </submittedName>
</protein>
<dbReference type="SUPFAM" id="SSF48366">
    <property type="entry name" value="Ras GEF"/>
    <property type="match status" value="1"/>
</dbReference>
<proteinExistence type="predicted"/>
<dbReference type="GO" id="GO:0007265">
    <property type="term" value="P:Ras protein signal transduction"/>
    <property type="evidence" value="ECO:0007669"/>
    <property type="project" value="TreeGrafter"/>
</dbReference>